<keyword evidence="4" id="KW-1185">Reference proteome</keyword>
<dbReference type="AlphaFoldDB" id="A0A1Q3CQ79"/>
<evidence type="ECO:0000256" key="1">
    <source>
        <dbReference type="SAM" id="Phobius"/>
    </source>
</evidence>
<reference evidence="4" key="1">
    <citation type="submission" date="2016-04" db="EMBL/GenBank/DDBJ databases">
        <title>Cephalotus genome sequencing.</title>
        <authorList>
            <person name="Fukushima K."/>
            <person name="Hasebe M."/>
            <person name="Fang X."/>
        </authorList>
    </citation>
    <scope>NUCLEOTIDE SEQUENCE [LARGE SCALE GENOMIC DNA]</scope>
    <source>
        <strain evidence="4">cv. St1</strain>
    </source>
</reference>
<gene>
    <name evidence="3" type="ORF">CFOL_v3_25703</name>
</gene>
<dbReference type="PANTHER" id="PTHR35762:SF2">
    <property type="entry name" value="TRANSMEMBRANE PROTEIN"/>
    <property type="match status" value="1"/>
</dbReference>
<dbReference type="STRING" id="3775.A0A1Q3CQ79"/>
<sequence>MDGIKVQQFHTTKMSKKHQLLDKSILYSLTALSCCLFCLSPFWYPSLCSSLKFFLFNSLPKITSVLLTPKSLFIVGNLIVVVLIGQSKFFATDISPVSDVYYDEYIVRCRSLRTCYSLEDKKERNVENGFVKEICEDEDGLFKKKGLLKGKIVGKRREDMDSGVDQLTLPAEELSRRADNFIARVNRRRRIEARQLVYCNE</sequence>
<accession>A0A1Q3CQ79</accession>
<keyword evidence="1" id="KW-0812">Transmembrane</keyword>
<evidence type="ECO:0000313" key="4">
    <source>
        <dbReference type="Proteomes" id="UP000187406"/>
    </source>
</evidence>
<feature type="transmembrane region" description="Helical" evidence="1">
    <location>
        <begin position="24"/>
        <end position="44"/>
    </location>
</feature>
<evidence type="ECO:0000313" key="3">
    <source>
        <dbReference type="EMBL" id="GAV82251.1"/>
    </source>
</evidence>
<dbReference type="Pfam" id="PF14364">
    <property type="entry name" value="DUF4408"/>
    <property type="match status" value="1"/>
</dbReference>
<dbReference type="PROSITE" id="PS51257">
    <property type="entry name" value="PROKAR_LIPOPROTEIN"/>
    <property type="match status" value="1"/>
</dbReference>
<name>A0A1Q3CQ79_CEPFO</name>
<keyword evidence="1" id="KW-1133">Transmembrane helix</keyword>
<dbReference type="Proteomes" id="UP000187406">
    <property type="component" value="Unassembled WGS sequence"/>
</dbReference>
<feature type="transmembrane region" description="Helical" evidence="1">
    <location>
        <begin position="64"/>
        <end position="85"/>
    </location>
</feature>
<evidence type="ECO:0000259" key="2">
    <source>
        <dbReference type="Pfam" id="PF14364"/>
    </source>
</evidence>
<dbReference type="InterPro" id="IPR025520">
    <property type="entry name" value="DUF4408"/>
</dbReference>
<dbReference type="EMBL" id="BDDD01002581">
    <property type="protein sequence ID" value="GAV82251.1"/>
    <property type="molecule type" value="Genomic_DNA"/>
</dbReference>
<comment type="caution">
    <text evidence="3">The sequence shown here is derived from an EMBL/GenBank/DDBJ whole genome shotgun (WGS) entry which is preliminary data.</text>
</comment>
<dbReference type="OrthoDB" id="781735at2759"/>
<proteinExistence type="predicted"/>
<protein>
    <submittedName>
        <fullName evidence="3">DUF4408 domain-containing protein</fullName>
    </submittedName>
</protein>
<dbReference type="PANTHER" id="PTHR35762">
    <property type="entry name" value="TRANSMEMBRANE PROTEIN"/>
    <property type="match status" value="1"/>
</dbReference>
<dbReference type="InParanoid" id="A0A1Q3CQ79"/>
<organism evidence="3 4">
    <name type="scientific">Cephalotus follicularis</name>
    <name type="common">Albany pitcher plant</name>
    <dbReference type="NCBI Taxonomy" id="3775"/>
    <lineage>
        <taxon>Eukaryota</taxon>
        <taxon>Viridiplantae</taxon>
        <taxon>Streptophyta</taxon>
        <taxon>Embryophyta</taxon>
        <taxon>Tracheophyta</taxon>
        <taxon>Spermatophyta</taxon>
        <taxon>Magnoliopsida</taxon>
        <taxon>eudicotyledons</taxon>
        <taxon>Gunneridae</taxon>
        <taxon>Pentapetalae</taxon>
        <taxon>rosids</taxon>
        <taxon>fabids</taxon>
        <taxon>Oxalidales</taxon>
        <taxon>Cephalotaceae</taxon>
        <taxon>Cephalotus</taxon>
    </lineage>
</organism>
<keyword evidence="1" id="KW-0472">Membrane</keyword>
<feature type="domain" description="DUF4408" evidence="2">
    <location>
        <begin position="45"/>
        <end position="89"/>
    </location>
</feature>